<organism evidence="9 10">
    <name type="scientific">Alcanivorax quisquiliarum</name>
    <dbReference type="NCBI Taxonomy" id="2933565"/>
    <lineage>
        <taxon>Bacteria</taxon>
        <taxon>Pseudomonadati</taxon>
        <taxon>Pseudomonadota</taxon>
        <taxon>Gammaproteobacteria</taxon>
        <taxon>Oceanospirillales</taxon>
        <taxon>Alcanivoracaceae</taxon>
        <taxon>Alcanivorax</taxon>
    </lineage>
</organism>
<dbReference type="InterPro" id="IPR036909">
    <property type="entry name" value="Cyt_c-like_dom_sf"/>
</dbReference>
<keyword evidence="3 6" id="KW-0479">Metal-binding</keyword>
<dbReference type="SUPFAM" id="SSF46626">
    <property type="entry name" value="Cytochrome c"/>
    <property type="match status" value="1"/>
</dbReference>
<dbReference type="PROSITE" id="PS51007">
    <property type="entry name" value="CYTC"/>
    <property type="match status" value="1"/>
</dbReference>
<evidence type="ECO:0000313" key="10">
    <source>
        <dbReference type="Proteomes" id="UP001165524"/>
    </source>
</evidence>
<dbReference type="InterPro" id="IPR009056">
    <property type="entry name" value="Cyt_c-like_dom"/>
</dbReference>
<keyword evidence="4" id="KW-0249">Electron transport</keyword>
<comment type="caution">
    <text evidence="9">The sequence shown here is derived from an EMBL/GenBank/DDBJ whole genome shotgun (WGS) entry which is preliminary data.</text>
</comment>
<evidence type="ECO:0000256" key="2">
    <source>
        <dbReference type="ARBA" id="ARBA00022617"/>
    </source>
</evidence>
<keyword evidence="1" id="KW-0813">Transport</keyword>
<dbReference type="PANTHER" id="PTHR40942:SF4">
    <property type="entry name" value="CYTOCHROME C5"/>
    <property type="match status" value="1"/>
</dbReference>
<keyword evidence="5 6" id="KW-0408">Iron</keyword>
<evidence type="ECO:0000256" key="5">
    <source>
        <dbReference type="ARBA" id="ARBA00023004"/>
    </source>
</evidence>
<protein>
    <submittedName>
        <fullName evidence="9">C-type cytochrome</fullName>
    </submittedName>
</protein>
<dbReference type="EMBL" id="JALKII010000006">
    <property type="protein sequence ID" value="MCK0538152.1"/>
    <property type="molecule type" value="Genomic_DNA"/>
</dbReference>
<dbReference type="Pfam" id="PF13442">
    <property type="entry name" value="Cytochrome_CBB3"/>
    <property type="match status" value="1"/>
</dbReference>
<keyword evidence="2 6" id="KW-0349">Heme</keyword>
<evidence type="ECO:0000256" key="7">
    <source>
        <dbReference type="SAM" id="SignalP"/>
    </source>
</evidence>
<evidence type="ECO:0000256" key="1">
    <source>
        <dbReference type="ARBA" id="ARBA00022448"/>
    </source>
</evidence>
<keyword evidence="10" id="KW-1185">Reference proteome</keyword>
<evidence type="ECO:0000313" key="9">
    <source>
        <dbReference type="EMBL" id="MCK0538152.1"/>
    </source>
</evidence>
<evidence type="ECO:0000256" key="4">
    <source>
        <dbReference type="ARBA" id="ARBA00022982"/>
    </source>
</evidence>
<feature type="chain" id="PRO_5046348931" evidence="7">
    <location>
        <begin position="23"/>
        <end position="163"/>
    </location>
</feature>
<dbReference type="Gene3D" id="1.10.760.10">
    <property type="entry name" value="Cytochrome c-like domain"/>
    <property type="match status" value="1"/>
</dbReference>
<evidence type="ECO:0000259" key="8">
    <source>
        <dbReference type="PROSITE" id="PS51007"/>
    </source>
</evidence>
<name>A0ABT0E951_9GAMM</name>
<evidence type="ECO:0000256" key="3">
    <source>
        <dbReference type="ARBA" id="ARBA00022723"/>
    </source>
</evidence>
<dbReference type="RefSeq" id="WP_246952492.1">
    <property type="nucleotide sequence ID" value="NZ_JALKII010000006.1"/>
</dbReference>
<dbReference type="Proteomes" id="UP001165524">
    <property type="component" value="Unassembled WGS sequence"/>
</dbReference>
<sequence length="163" mass="16416">MNKFVVAALAVTATLLAGVSHGARTTQEISPHGLGDRSVLSTRAISERLAPVGTVCVEGEACGDEIADAGGASAAGGAAAPSGPRDGQTVYNTACTACHSTGAAGAPVTGDSAAWAPRLAKGVDVLFQHTWDGFGAMPPRGMCMDCSEEEVRAAVDYLIEQAQ</sequence>
<keyword evidence="7" id="KW-0732">Signal</keyword>
<dbReference type="PRINTS" id="PR00607">
    <property type="entry name" value="CYTCHROMECIE"/>
</dbReference>
<proteinExistence type="predicted"/>
<feature type="domain" description="Cytochrome c" evidence="8">
    <location>
        <begin position="82"/>
        <end position="162"/>
    </location>
</feature>
<evidence type="ECO:0000256" key="6">
    <source>
        <dbReference type="PROSITE-ProRule" id="PRU00433"/>
    </source>
</evidence>
<gene>
    <name evidence="9" type="ORF">MU846_10560</name>
</gene>
<accession>A0ABT0E951</accession>
<dbReference type="InterPro" id="IPR002323">
    <property type="entry name" value="Cyt_CIE"/>
</dbReference>
<dbReference type="PANTHER" id="PTHR40942">
    <property type="match status" value="1"/>
</dbReference>
<feature type="signal peptide" evidence="7">
    <location>
        <begin position="1"/>
        <end position="22"/>
    </location>
</feature>
<reference evidence="9" key="1">
    <citation type="submission" date="2022-04" db="EMBL/GenBank/DDBJ databases">
        <title>Alcanivorax sp. CY1518 draft genome sequence.</title>
        <authorList>
            <person name="Zhao G."/>
            <person name="An M."/>
        </authorList>
    </citation>
    <scope>NUCLEOTIDE SEQUENCE</scope>
    <source>
        <strain evidence="9">CY1518</strain>
    </source>
</reference>